<comment type="caution">
    <text evidence="2">The sequence shown here is derived from an EMBL/GenBank/DDBJ whole genome shotgun (WGS) entry which is preliminary data.</text>
</comment>
<evidence type="ECO:0000313" key="3">
    <source>
        <dbReference type="Proteomes" id="UP000579281"/>
    </source>
</evidence>
<gene>
    <name evidence="2" type="ORF">HNQ80_003758</name>
</gene>
<keyword evidence="3" id="KW-1185">Reference proteome</keyword>
<feature type="domain" description="Flavoprotein" evidence="1">
    <location>
        <begin position="24"/>
        <end position="145"/>
    </location>
</feature>
<evidence type="ECO:0000313" key="2">
    <source>
        <dbReference type="EMBL" id="MBB6217635.1"/>
    </source>
</evidence>
<dbReference type="SUPFAM" id="SSF52507">
    <property type="entry name" value="Homo-oligomeric flavin-containing Cys decarboxylases, HFCD"/>
    <property type="match status" value="1"/>
</dbReference>
<sequence length="256" mass="28464">MNVNEALNWIIEEVIRRLEARRKKALVIFTGAAIGFQEAVPQLKALLAEGWDFKILLSNSAEYVLTLQLVKEQLGVKEIYLEREVKGLKPLYQDIGQVIIPTLTLNTAIKIALGIADTLTTNVVAHVLMEGIPIIAAKDGCDLKNPTRLQLGMNKTPTPYLMRMEQYLSTLESYGIRLVEASHLYSNIKDGQIAISSVRQSQGEPKTYTLNKKVLSRADIVEAKNRGNALHVPATTIITSLARDTAKEFGIRIIQE</sequence>
<organism evidence="2 3">
    <name type="scientific">Anaerosolibacter carboniphilus</name>
    <dbReference type="NCBI Taxonomy" id="1417629"/>
    <lineage>
        <taxon>Bacteria</taxon>
        <taxon>Bacillati</taxon>
        <taxon>Bacillota</taxon>
        <taxon>Clostridia</taxon>
        <taxon>Peptostreptococcales</taxon>
        <taxon>Thermotaleaceae</taxon>
        <taxon>Anaerosolibacter</taxon>
    </lineage>
</organism>
<reference evidence="2 3" key="1">
    <citation type="submission" date="2020-08" db="EMBL/GenBank/DDBJ databases">
        <title>Genomic Encyclopedia of Type Strains, Phase IV (KMG-IV): sequencing the most valuable type-strain genomes for metagenomic binning, comparative biology and taxonomic classification.</title>
        <authorList>
            <person name="Goeker M."/>
        </authorList>
    </citation>
    <scope>NUCLEOTIDE SEQUENCE [LARGE SCALE GENOMIC DNA]</scope>
    <source>
        <strain evidence="2 3">DSM 103526</strain>
    </source>
</reference>
<dbReference type="InterPro" id="IPR003382">
    <property type="entry name" value="Flavoprotein"/>
</dbReference>
<name>A0A841L5N7_9FIRM</name>
<dbReference type="Gene3D" id="3.40.50.1950">
    <property type="entry name" value="Flavin prenyltransferase-like"/>
    <property type="match status" value="1"/>
</dbReference>
<evidence type="ECO:0000259" key="1">
    <source>
        <dbReference type="Pfam" id="PF02441"/>
    </source>
</evidence>
<proteinExistence type="predicted"/>
<dbReference type="AlphaFoldDB" id="A0A841L5N7"/>
<dbReference type="Proteomes" id="UP000579281">
    <property type="component" value="Unassembled WGS sequence"/>
</dbReference>
<protein>
    <recommendedName>
        <fullName evidence="1">Flavoprotein domain-containing protein</fullName>
    </recommendedName>
</protein>
<dbReference type="Pfam" id="PF02441">
    <property type="entry name" value="Flavoprotein"/>
    <property type="match status" value="1"/>
</dbReference>
<accession>A0A841L5N7</accession>
<dbReference type="EMBL" id="JACHEN010000026">
    <property type="protein sequence ID" value="MBB6217635.1"/>
    <property type="molecule type" value="Genomic_DNA"/>
</dbReference>
<dbReference type="InterPro" id="IPR036551">
    <property type="entry name" value="Flavin_trans-like"/>
</dbReference>
<dbReference type="GO" id="GO:0003824">
    <property type="term" value="F:catalytic activity"/>
    <property type="evidence" value="ECO:0007669"/>
    <property type="project" value="InterPro"/>
</dbReference>